<proteinExistence type="predicted"/>
<dbReference type="AlphaFoldDB" id="A0A8H5CKU0"/>
<comment type="caution">
    <text evidence="1">The sequence shown here is derived from an EMBL/GenBank/DDBJ whole genome shotgun (WGS) entry which is preliminary data.</text>
</comment>
<evidence type="ECO:0000313" key="1">
    <source>
        <dbReference type="EMBL" id="KAF5343637.1"/>
    </source>
</evidence>
<evidence type="ECO:0000313" key="2">
    <source>
        <dbReference type="Proteomes" id="UP000518752"/>
    </source>
</evidence>
<accession>A0A8H5CKU0</accession>
<protein>
    <submittedName>
        <fullName evidence="1">Uncharacterized protein</fullName>
    </submittedName>
</protein>
<gene>
    <name evidence="1" type="ORF">D9757_014675</name>
</gene>
<name>A0A8H5CKU0_9AGAR</name>
<keyword evidence="2" id="KW-1185">Reference proteome</keyword>
<dbReference type="EMBL" id="JAACJN010000442">
    <property type="protein sequence ID" value="KAF5343637.1"/>
    <property type="molecule type" value="Genomic_DNA"/>
</dbReference>
<reference evidence="1 2" key="1">
    <citation type="journal article" date="2020" name="ISME J.">
        <title>Uncovering the hidden diversity of litter-decomposition mechanisms in mushroom-forming fungi.</title>
        <authorList>
            <person name="Floudas D."/>
            <person name="Bentzer J."/>
            <person name="Ahren D."/>
            <person name="Johansson T."/>
            <person name="Persson P."/>
            <person name="Tunlid A."/>
        </authorList>
    </citation>
    <scope>NUCLEOTIDE SEQUENCE [LARGE SCALE GENOMIC DNA]</scope>
    <source>
        <strain evidence="1 2">CBS 406.79</strain>
    </source>
</reference>
<organism evidence="1 2">
    <name type="scientific">Collybiopsis confluens</name>
    <dbReference type="NCBI Taxonomy" id="2823264"/>
    <lineage>
        <taxon>Eukaryota</taxon>
        <taxon>Fungi</taxon>
        <taxon>Dikarya</taxon>
        <taxon>Basidiomycota</taxon>
        <taxon>Agaricomycotina</taxon>
        <taxon>Agaricomycetes</taxon>
        <taxon>Agaricomycetidae</taxon>
        <taxon>Agaricales</taxon>
        <taxon>Marasmiineae</taxon>
        <taxon>Omphalotaceae</taxon>
        <taxon>Collybiopsis</taxon>
    </lineage>
</organism>
<sequence>MPRSKNISKIACLLTRNSKQAYAGQVSEYIEQTLALNKGSITAMLHSSPDGHIIVHSAFIKGTTFTLRIATPNPTTPLTHIAVKKDL</sequence>
<dbReference type="Proteomes" id="UP000518752">
    <property type="component" value="Unassembled WGS sequence"/>
</dbReference>